<accession>A0A8J8NSV7</accession>
<evidence type="ECO:0000313" key="3">
    <source>
        <dbReference type="Proteomes" id="UP000785679"/>
    </source>
</evidence>
<dbReference type="AlphaFoldDB" id="A0A8J8NSV7"/>
<keyword evidence="3" id="KW-1185">Reference proteome</keyword>
<comment type="caution">
    <text evidence="2">The sequence shown here is derived from an EMBL/GenBank/DDBJ whole genome shotgun (WGS) entry which is preliminary data.</text>
</comment>
<feature type="region of interest" description="Disordered" evidence="1">
    <location>
        <begin position="379"/>
        <end position="418"/>
    </location>
</feature>
<feature type="region of interest" description="Disordered" evidence="1">
    <location>
        <begin position="1"/>
        <end position="36"/>
    </location>
</feature>
<dbReference type="EMBL" id="RRYP01006775">
    <property type="protein sequence ID" value="TNV80967.1"/>
    <property type="molecule type" value="Genomic_DNA"/>
</dbReference>
<feature type="region of interest" description="Disordered" evidence="1">
    <location>
        <begin position="435"/>
        <end position="468"/>
    </location>
</feature>
<protein>
    <submittedName>
        <fullName evidence="2">Uncharacterized protein</fullName>
    </submittedName>
</protein>
<organism evidence="2 3">
    <name type="scientific">Halteria grandinella</name>
    <dbReference type="NCBI Taxonomy" id="5974"/>
    <lineage>
        <taxon>Eukaryota</taxon>
        <taxon>Sar</taxon>
        <taxon>Alveolata</taxon>
        <taxon>Ciliophora</taxon>
        <taxon>Intramacronucleata</taxon>
        <taxon>Spirotrichea</taxon>
        <taxon>Stichotrichia</taxon>
        <taxon>Sporadotrichida</taxon>
        <taxon>Halteriidae</taxon>
        <taxon>Halteria</taxon>
    </lineage>
</organism>
<evidence type="ECO:0000256" key="1">
    <source>
        <dbReference type="SAM" id="MobiDB-lite"/>
    </source>
</evidence>
<reference evidence="2" key="1">
    <citation type="submission" date="2019-06" db="EMBL/GenBank/DDBJ databases">
        <authorList>
            <person name="Zheng W."/>
        </authorList>
    </citation>
    <scope>NUCLEOTIDE SEQUENCE</scope>
    <source>
        <strain evidence="2">QDHG01</strain>
    </source>
</reference>
<dbReference type="Proteomes" id="UP000785679">
    <property type="component" value="Unassembled WGS sequence"/>
</dbReference>
<gene>
    <name evidence="2" type="ORF">FGO68_gene12516</name>
</gene>
<proteinExistence type="predicted"/>
<name>A0A8J8NSV7_HALGN</name>
<sequence length="619" mass="72110">MKDQFIYSNMEGNSRNKNAFQHARTDNYLSEDPSSFEQPSFQEYQLALKKWRESQPQPPKSSLSIQKTGIKKTKDNNVFLPKLLQQNNTKQSKQTLLQPNFVVDFRVNRQQKEYDPMEDPFLKRYFQTKQTKSKQRIPQLNTSESEIPTEDQRMLSSKFRFYRFNKQGNESVDNIVQEVVKDYENKPISALIKDARREYIESLKAQIEKNREQINALTNVNRKRKGVRQSVQAMPEQPSQQQREMVGRHGSNFSFVSKESRNIPIVVSKSNAQTDHMKYLSKQANMISNIYEEEPQRGIEMRPYPRAFPENHSLIQQRAESRDLLMKSKRHPPNLLGKSSIKAPSNNLSQSIDYHNLQRDASTDSFFVHQIHKPIPYPAPYMENPIYYQDTDRNNGFTNPDSPQGRKPLQKPSLSRPMSRREFYESIINFQAGIEPMLDEDPQNQARRASQEDLTEPPPVELPRNPSVTTLNNYHQMASGYHSPAPQNRQQFDTIVRSRTHSQNVVQIQEPSFHTPPPASLYQPTPMNRPIGNMALRDPNTPSRIPIQEPRSYSQLASKPQQRQIIINGNSMDLEQYINDDSSVIRPKVLYEGPIFEANRYLKKVTVTFRGLLRDRLWQ</sequence>
<feature type="compositionally biased region" description="Polar residues" evidence="1">
    <location>
        <begin position="1"/>
        <end position="19"/>
    </location>
</feature>
<evidence type="ECO:0000313" key="2">
    <source>
        <dbReference type="EMBL" id="TNV80967.1"/>
    </source>
</evidence>